<dbReference type="AlphaFoldDB" id="A0A1I2CGT7"/>
<gene>
    <name evidence="1" type="ORF">SAMN02745121_05139</name>
</gene>
<dbReference type="STRING" id="54.SAMN02745121_05139"/>
<dbReference type="Proteomes" id="UP000199400">
    <property type="component" value="Unassembled WGS sequence"/>
</dbReference>
<accession>A0A1I2CGT7</accession>
<dbReference type="OrthoDB" id="8073614at2"/>
<name>A0A1I2CGT7_9BACT</name>
<protein>
    <submittedName>
        <fullName evidence="1">Uncharacterized protein</fullName>
    </submittedName>
</protein>
<evidence type="ECO:0000313" key="2">
    <source>
        <dbReference type="Proteomes" id="UP000199400"/>
    </source>
</evidence>
<dbReference type="Pfam" id="PF13665">
    <property type="entry name" value="Tox-PAAR-like"/>
    <property type="match status" value="1"/>
</dbReference>
<proteinExistence type="predicted"/>
<dbReference type="EMBL" id="FOMX01000017">
    <property type="protein sequence ID" value="SFE67589.1"/>
    <property type="molecule type" value="Genomic_DNA"/>
</dbReference>
<reference evidence="2" key="1">
    <citation type="submission" date="2016-10" db="EMBL/GenBank/DDBJ databases">
        <authorList>
            <person name="Varghese N."/>
            <person name="Submissions S."/>
        </authorList>
    </citation>
    <scope>NUCLEOTIDE SEQUENCE [LARGE SCALE GENOMIC DNA]</scope>
    <source>
        <strain evidence="2">ATCC 25963</strain>
    </source>
</reference>
<evidence type="ECO:0000313" key="1">
    <source>
        <dbReference type="EMBL" id="SFE67589.1"/>
    </source>
</evidence>
<dbReference type="RefSeq" id="WP_096326630.1">
    <property type="nucleotide sequence ID" value="NZ_FOMX01000017.1"/>
</dbReference>
<organism evidence="1 2">
    <name type="scientific">Nannocystis exedens</name>
    <dbReference type="NCBI Taxonomy" id="54"/>
    <lineage>
        <taxon>Bacteria</taxon>
        <taxon>Pseudomonadati</taxon>
        <taxon>Myxococcota</taxon>
        <taxon>Polyangia</taxon>
        <taxon>Nannocystales</taxon>
        <taxon>Nannocystaceae</taxon>
        <taxon>Nannocystis</taxon>
    </lineage>
</organism>
<keyword evidence="2" id="KW-1185">Reference proteome</keyword>
<sequence>MGKKVYANGMEIAHKAGDAKVMAAFPDVCLSPPPPPTGPIPVPYPDSSFARDLKQGSRAVMIGGKPLALRGQSFYASKPLGDEAATRNFGGSVLTHTISGKTYFQAHSMDVAVEGKLVCRHLDLTTSNHASYPGGTPPIPNMSEMHRLALDRIAAKQCPCCGSRDCAAAFKEGEEPLSMREALGIDPKAPNFNKKRAEEYKLLRSVKKTECTCDGKTFPSPPCDVFRKPDEKRHTDIERQWDQERGNYKKWYKKNHGVELRPAEHFSQTMLAAYPPATQAAMDRASKLSRQARAGNKLAQERDRIDSDAKKLARINHLTPKEYGGCPTNPDNLQPQQRLCVACQEIDQFMTDTW</sequence>